<gene>
    <name evidence="4" type="ORF">AXK60_08760</name>
    <name evidence="3" type="ORF">AXK61_14180</name>
</gene>
<keyword evidence="6" id="KW-1185">Reference proteome</keyword>
<feature type="transmembrane region" description="Helical" evidence="2">
    <location>
        <begin position="141"/>
        <end position="168"/>
    </location>
</feature>
<evidence type="ECO:0000256" key="2">
    <source>
        <dbReference type="SAM" id="Phobius"/>
    </source>
</evidence>
<dbReference type="Pfam" id="PF12730">
    <property type="entry name" value="ABC2_membrane_4"/>
    <property type="match status" value="1"/>
</dbReference>
<feature type="transmembrane region" description="Helical" evidence="2">
    <location>
        <begin position="85"/>
        <end position="109"/>
    </location>
</feature>
<keyword evidence="2" id="KW-0472">Membrane</keyword>
<feature type="transmembrane region" description="Helical" evidence="2">
    <location>
        <begin position="188"/>
        <end position="208"/>
    </location>
</feature>
<protein>
    <submittedName>
        <fullName evidence="4">ABC transporter permease</fullName>
    </submittedName>
</protein>
<evidence type="ECO:0000313" key="6">
    <source>
        <dbReference type="Proteomes" id="UP000070409"/>
    </source>
</evidence>
<accession>A0A138AE73</accession>
<feature type="transmembrane region" description="Helical" evidence="2">
    <location>
        <begin position="264"/>
        <end position="286"/>
    </location>
</feature>
<name>A0A138AE73_9ACTN</name>
<feature type="region of interest" description="Disordered" evidence="1">
    <location>
        <begin position="1"/>
        <end position="24"/>
    </location>
</feature>
<dbReference type="STRING" id="239498.AXK60_08760"/>
<dbReference type="PANTHER" id="PTHR37305">
    <property type="entry name" value="INTEGRAL MEMBRANE PROTEIN-RELATED"/>
    <property type="match status" value="1"/>
</dbReference>
<dbReference type="Proteomes" id="UP000070258">
    <property type="component" value="Unassembled WGS sequence"/>
</dbReference>
<organism evidence="4 5">
    <name type="scientific">Tsukamurella pseudospumae</name>
    <dbReference type="NCBI Taxonomy" id="239498"/>
    <lineage>
        <taxon>Bacteria</taxon>
        <taxon>Bacillati</taxon>
        <taxon>Actinomycetota</taxon>
        <taxon>Actinomycetes</taxon>
        <taxon>Mycobacteriales</taxon>
        <taxon>Tsukamurellaceae</taxon>
        <taxon>Tsukamurella</taxon>
    </lineage>
</organism>
<proteinExistence type="predicted"/>
<dbReference type="OrthoDB" id="3822483at2"/>
<dbReference type="EMBL" id="LSRF01000044">
    <property type="protein sequence ID" value="KXP08752.1"/>
    <property type="molecule type" value="Genomic_DNA"/>
</dbReference>
<evidence type="ECO:0000313" key="3">
    <source>
        <dbReference type="EMBL" id="KXP00742.1"/>
    </source>
</evidence>
<dbReference type="EMBL" id="LSRE01000003">
    <property type="protein sequence ID" value="KXP00742.1"/>
    <property type="molecule type" value="Genomic_DNA"/>
</dbReference>
<comment type="caution">
    <text evidence="4">The sequence shown here is derived from an EMBL/GenBank/DDBJ whole genome shotgun (WGS) entry which is preliminary data.</text>
</comment>
<feature type="transmembrane region" description="Helical" evidence="2">
    <location>
        <begin position="215"/>
        <end position="233"/>
    </location>
</feature>
<reference evidence="5" key="1">
    <citation type="submission" date="2016-02" db="EMBL/GenBank/DDBJ databases">
        <authorList>
            <person name="Wen L."/>
            <person name="He K."/>
            <person name="Yang H."/>
        </authorList>
    </citation>
    <scope>NUCLEOTIDE SEQUENCE [LARGE SCALE GENOMIC DNA]</scope>
    <source>
        <strain evidence="5">JCM 15929</strain>
    </source>
</reference>
<keyword evidence="2" id="KW-0812">Transmembrane</keyword>
<dbReference type="AlphaFoldDB" id="A0A138AE73"/>
<reference evidence="3 6" key="2">
    <citation type="submission" date="2016-02" db="EMBL/GenBank/DDBJ databases">
        <authorList>
            <person name="Teng J.L."/>
            <person name="Tang Y."/>
            <person name="Huang Y."/>
            <person name="Guo F."/>
            <person name="Wei W."/>
            <person name="Chen J.H."/>
            <person name="Wong S.Y."/>
            <person name="Lau S.K."/>
            <person name="Woo P.C."/>
        </authorList>
    </citation>
    <scope>NUCLEOTIDE SEQUENCE [LARGE SCALE GENOMIC DNA]</scope>
    <source>
        <strain evidence="3 6">JCM 13375</strain>
    </source>
</reference>
<evidence type="ECO:0000313" key="4">
    <source>
        <dbReference type="EMBL" id="KXP08752.1"/>
    </source>
</evidence>
<reference evidence="4" key="3">
    <citation type="submission" date="2016-02" db="EMBL/GenBank/DDBJ databases">
        <authorList>
            <person name="Teng J.L."/>
            <person name="Yang Y."/>
            <person name="Huang Y."/>
            <person name="Guo F."/>
            <person name="Wei W."/>
            <person name="Chen J.H."/>
            <person name="Wong S.Y."/>
            <person name="Lau S.K."/>
            <person name="Woo P.C."/>
        </authorList>
    </citation>
    <scope>NUCLEOTIDE SEQUENCE</scope>
    <source>
        <strain evidence="4">JCM 15929</strain>
    </source>
</reference>
<keyword evidence="2" id="KW-1133">Transmembrane helix</keyword>
<feature type="transmembrane region" description="Helical" evidence="2">
    <location>
        <begin position="44"/>
        <end position="65"/>
    </location>
</feature>
<evidence type="ECO:0000313" key="5">
    <source>
        <dbReference type="Proteomes" id="UP000070258"/>
    </source>
</evidence>
<evidence type="ECO:0000256" key="1">
    <source>
        <dbReference type="SAM" id="MobiDB-lite"/>
    </source>
</evidence>
<dbReference type="PANTHER" id="PTHR37305:SF1">
    <property type="entry name" value="MEMBRANE PROTEIN"/>
    <property type="match status" value="1"/>
</dbReference>
<dbReference type="RefSeq" id="WP_068571627.1">
    <property type="nucleotide sequence ID" value="NZ_LSRE01000003.1"/>
</dbReference>
<dbReference type="Proteomes" id="UP000070409">
    <property type="component" value="Unassembled WGS sequence"/>
</dbReference>
<sequence>MTTTNDPANPRARADHGAAPGYSPGRTLTVRVELARQLRRRRTLVMAALLAALPIILIVALAVGTDDSGRGSGRPSMFDVATASGLNLMATVLIAGTGFLLVIPVALFFGDAVASEADWSSLRYLLAAPVPRTRLLVTKAIVALILSVGSVALLVAVALVAGTVAYGWGPLQSPTGLSLPAGEALWRLLLAAAFIIGSELATAGLALWLSTRTDAPLAAVGGAVGLTVIGSVLDQVTALGGLRAALPAHWQYAWTDLLQPSIEWSAMVSGVSLSVSIAIVFFALAVRGFRTKDVVS</sequence>